<dbReference type="AlphaFoldDB" id="A0A8H3G7M6"/>
<comment type="caution">
    <text evidence="2">The sequence shown here is derived from an EMBL/GenBank/DDBJ whole genome shotgun (WGS) entry which is preliminary data.</text>
</comment>
<accession>A0A8H3G7M6</accession>
<feature type="compositionally biased region" description="Basic and acidic residues" evidence="1">
    <location>
        <begin position="245"/>
        <end position="258"/>
    </location>
</feature>
<name>A0A8H3G7M6_9LECA</name>
<feature type="region of interest" description="Disordered" evidence="1">
    <location>
        <begin position="410"/>
        <end position="431"/>
    </location>
</feature>
<evidence type="ECO:0000313" key="2">
    <source>
        <dbReference type="EMBL" id="CAF9934431.1"/>
    </source>
</evidence>
<evidence type="ECO:0000256" key="1">
    <source>
        <dbReference type="SAM" id="MobiDB-lite"/>
    </source>
</evidence>
<feature type="compositionally biased region" description="Basic and acidic residues" evidence="1">
    <location>
        <begin position="189"/>
        <end position="217"/>
    </location>
</feature>
<dbReference type="Proteomes" id="UP000664203">
    <property type="component" value="Unassembled WGS sequence"/>
</dbReference>
<dbReference type="OrthoDB" id="10384197at2759"/>
<protein>
    <submittedName>
        <fullName evidence="2">Uncharacterized protein</fullName>
    </submittedName>
</protein>
<feature type="region of interest" description="Disordered" evidence="1">
    <location>
        <begin position="1"/>
        <end position="309"/>
    </location>
</feature>
<organism evidence="2 3">
    <name type="scientific">Alectoria fallacina</name>
    <dbReference type="NCBI Taxonomy" id="1903189"/>
    <lineage>
        <taxon>Eukaryota</taxon>
        <taxon>Fungi</taxon>
        <taxon>Dikarya</taxon>
        <taxon>Ascomycota</taxon>
        <taxon>Pezizomycotina</taxon>
        <taxon>Lecanoromycetes</taxon>
        <taxon>OSLEUM clade</taxon>
        <taxon>Lecanoromycetidae</taxon>
        <taxon>Lecanorales</taxon>
        <taxon>Lecanorineae</taxon>
        <taxon>Parmeliaceae</taxon>
        <taxon>Alectoria</taxon>
    </lineage>
</organism>
<gene>
    <name evidence="2" type="ORF">ALECFALPRED_005944</name>
</gene>
<proteinExistence type="predicted"/>
<evidence type="ECO:0000313" key="3">
    <source>
        <dbReference type="Proteomes" id="UP000664203"/>
    </source>
</evidence>
<reference evidence="2" key="1">
    <citation type="submission" date="2021-03" db="EMBL/GenBank/DDBJ databases">
        <authorList>
            <person name="Tagirdzhanova G."/>
        </authorList>
    </citation>
    <scope>NUCLEOTIDE SEQUENCE</scope>
</reference>
<keyword evidence="3" id="KW-1185">Reference proteome</keyword>
<dbReference type="EMBL" id="CAJPDR010000378">
    <property type="protein sequence ID" value="CAF9934431.1"/>
    <property type="molecule type" value="Genomic_DNA"/>
</dbReference>
<sequence>MFPRGGRRPSHDDPNEPDIISPGAARLSGGRRPEPCGQGRRPDPDPGNGGLMSHEAGPPSRRPNQAGRARQADEFEDDYGDEGLKARLPRQSHDAGPHSRRSNQPGRARQADEFEDDYGDEGLKARLPRQSLAGDRHHHHAEEENGLAGVGARQKFAGVRERHHTEEGDEFETAGKPFGRQSFSGSGRHHADEEDVFKDAGELRRRHDHAGDRRNGFAEEADSFEAAGARPRQQKPLGRARGPAIRHEPAHDDNDRYGGSRRGGGNRTRERDEDELDGEIHRASQNLVSGGGKSGSSTQGAHGDSGSRRHSRYIPYTFRVLPLDYLDLLKWVFHVRSSKVEEWCEDGFIRLDRYTTKGCPYNIDPLLAQMPEKHRKVYEEVIRKNENEHDLRAIMGKDIRTVEDAIKEKDLSKRKDHSKRKDLGTKKDPRR</sequence>